<dbReference type="OrthoDB" id="5396786at2759"/>
<dbReference type="InterPro" id="IPR013877">
    <property type="entry name" value="YAP-bd/ALF4/Glomulin"/>
</dbReference>
<dbReference type="STRING" id="590646.G3B5Z8"/>
<dbReference type="Pfam" id="PF08568">
    <property type="entry name" value="Kinetochor_Ybp2"/>
    <property type="match status" value="1"/>
</dbReference>
<keyword evidence="2" id="KW-1185">Reference proteome</keyword>
<dbReference type="PANTHER" id="PTHR28020:SF1">
    <property type="entry name" value="YAP1-BINDING PROTEIN 1-RELATED"/>
    <property type="match status" value="1"/>
</dbReference>
<proteinExistence type="predicted"/>
<reference evidence="1 2" key="1">
    <citation type="journal article" date="2011" name="Proc. Natl. Acad. Sci. U.S.A.">
        <title>Comparative genomics of xylose-fermenting fungi for enhanced biofuel production.</title>
        <authorList>
            <person name="Wohlbach D.J."/>
            <person name="Kuo A."/>
            <person name="Sato T.K."/>
            <person name="Potts K.M."/>
            <person name="Salamov A.A."/>
            <person name="LaButti K.M."/>
            <person name="Sun H."/>
            <person name="Clum A."/>
            <person name="Pangilinan J.L."/>
            <person name="Lindquist E.A."/>
            <person name="Lucas S."/>
            <person name="Lapidus A."/>
            <person name="Jin M."/>
            <person name="Gunawan C."/>
            <person name="Balan V."/>
            <person name="Dale B.E."/>
            <person name="Jeffries T.W."/>
            <person name="Zinkel R."/>
            <person name="Barry K.W."/>
            <person name="Grigoriev I.V."/>
            <person name="Gasch A.P."/>
        </authorList>
    </citation>
    <scope>NUCLEOTIDE SEQUENCE [LARGE SCALE GENOMIC DNA]</scope>
    <source>
        <strain evidence="2">ATCC 10573 / BCRC 21748 / CBS 615 / JCM 9827 / NBRC 10315 / NRRL Y-1498 / VKM Y-70</strain>
    </source>
</reference>
<dbReference type="AlphaFoldDB" id="G3B5Z8"/>
<accession>G3B5Z8</accession>
<dbReference type="GO" id="GO:0034599">
    <property type="term" value="P:cellular response to oxidative stress"/>
    <property type="evidence" value="ECO:0007669"/>
    <property type="project" value="InterPro"/>
</dbReference>
<gene>
    <name evidence="1" type="ORF">CANTEDRAFT_98478</name>
</gene>
<evidence type="ECO:0000313" key="2">
    <source>
        <dbReference type="Proteomes" id="UP000000707"/>
    </source>
</evidence>
<dbReference type="PANTHER" id="PTHR28020">
    <property type="entry name" value="YAP1-BINDING PROTEIN 1-RELATED"/>
    <property type="match status" value="1"/>
</dbReference>
<dbReference type="Proteomes" id="UP000000707">
    <property type="component" value="Unassembled WGS sequence"/>
</dbReference>
<dbReference type="RefSeq" id="XP_006687135.1">
    <property type="nucleotide sequence ID" value="XM_006687072.1"/>
</dbReference>
<sequence length="680" mass="77922">MSDSESVGGSSVTTIESLPFETIISNIKESVAETIESEDYLSYSTILDIYLSDPSKYTTDERETLLQTVLDVLNENPKLTYEIGWDLPSLLIAFFESDFKFDTALRHSPCSVRVFYIFNCLAKLGNHKELFLKCCELLSTVKLEDIDVSSDDDSVRERFLYLKLYSLYELINTNLKNIETLYPSRFLSMCISSFLNSIYISLDRTRDMEFYFKRIYSFVRNYNAMPLPKDHGLSKEELQKVIADEEYLQRKLLQGFVSNAIFLIGRHWIPSSAHNYIGSIVNRPTEDSTLLVIDRLYELCMSFDMDLDKVFTDIIVSTHEIFHKFDLTINEDDVLSEMFEKLVVDYQENLFTNIINKDLKEIEISKLGCLLYHARSVAFDTKKNHFPVNLSFTDAVMLTLRLIVPMLVSPNFNNNSVKDLVVFWSWYAIEKSTFEKKNLTLEVSAIPKVYLTTYCSMLLFICSSCPSSDLKDFRFDTLTLVSKVLASAPEQTSYTIILDSLRNCPLENMKAALIGVLKELFTKDKATDDDLESDLKSLALDSDERTSNPPALPSRDVKKSTKYLTLTENRFLDVLDLIDTTIESSFIEVENDQDSETETETDDVKYYRINSGPLNTLSAELNLLVILKSYDAFKAHQNRVDSIISNFNKILSTAKSQFKGSSNELNVFEMLSITVDRITI</sequence>
<dbReference type="GeneID" id="18250776"/>
<organism evidence="2">
    <name type="scientific">Candida tenuis (strain ATCC 10573 / BCRC 21748 / CBS 615 / JCM 9827 / NBRC 10315 / NRRL Y-1498 / VKM Y-70)</name>
    <name type="common">Yeast</name>
    <name type="synonym">Yamadazyma tenuis</name>
    <dbReference type="NCBI Taxonomy" id="590646"/>
    <lineage>
        <taxon>Eukaryota</taxon>
        <taxon>Fungi</taxon>
        <taxon>Dikarya</taxon>
        <taxon>Ascomycota</taxon>
        <taxon>Saccharomycotina</taxon>
        <taxon>Pichiomycetes</taxon>
        <taxon>Debaryomycetaceae</taxon>
        <taxon>Yamadazyma</taxon>
    </lineage>
</organism>
<name>G3B5Z8_CANTC</name>
<dbReference type="GO" id="GO:0005737">
    <property type="term" value="C:cytoplasm"/>
    <property type="evidence" value="ECO:0007669"/>
    <property type="project" value="TreeGrafter"/>
</dbReference>
<dbReference type="KEGG" id="cten:18250776"/>
<evidence type="ECO:0000313" key="1">
    <source>
        <dbReference type="EMBL" id="EGV63342.1"/>
    </source>
</evidence>
<dbReference type="HOGENOM" id="CLU_024514_0_0_1"/>
<protein>
    <submittedName>
        <fullName evidence="1">YAP1 binding protein 2</fullName>
    </submittedName>
</protein>
<dbReference type="eggNOG" id="ENOG502RY9F">
    <property type="taxonomic scope" value="Eukaryota"/>
</dbReference>
<dbReference type="InterPro" id="IPR040347">
    <property type="entry name" value="YBP1/2"/>
</dbReference>
<dbReference type="EMBL" id="GL996524">
    <property type="protein sequence ID" value="EGV63342.1"/>
    <property type="molecule type" value="Genomic_DNA"/>
</dbReference>